<reference evidence="1 2" key="1">
    <citation type="submission" date="2024-04" db="EMBL/GenBank/DDBJ databases">
        <authorList>
            <person name="Cremers G."/>
        </authorList>
    </citation>
    <scope>NUCLEOTIDE SEQUENCE [LARGE SCALE GENOMIC DNA]</scope>
    <source>
        <strain evidence="1">MeCH1-AG</strain>
    </source>
</reference>
<keyword evidence="2" id="KW-1185">Reference proteome</keyword>
<organism evidence="1 2">
    <name type="scientific">Candidatus Methylocalor cossyra</name>
    <dbReference type="NCBI Taxonomy" id="3108543"/>
    <lineage>
        <taxon>Bacteria</taxon>
        <taxon>Pseudomonadati</taxon>
        <taxon>Pseudomonadota</taxon>
        <taxon>Gammaproteobacteria</taxon>
        <taxon>Methylococcales</taxon>
        <taxon>Methylococcaceae</taxon>
        <taxon>Candidatus Methylocalor</taxon>
    </lineage>
</organism>
<accession>A0ABM9NEF5</accession>
<name>A0ABM9NEF5_9GAMM</name>
<dbReference type="EMBL" id="OZ026884">
    <property type="protein sequence ID" value="CAL1238973.1"/>
    <property type="molecule type" value="Genomic_DNA"/>
</dbReference>
<evidence type="ECO:0000313" key="2">
    <source>
        <dbReference type="Proteomes" id="UP001497493"/>
    </source>
</evidence>
<gene>
    <name evidence="1" type="ORF">MECH1_V1_0192</name>
</gene>
<sequence>MLPTSPAWGLGSLGKIPVKTLIALGLVLASLGSRAEPEASVERRDPACGVFPITRHMWTKGYRDILQMPGAPVMHEAYVAIGTFSWVLATPFFALSDLVAYPFRAPCPAQANGLARAP</sequence>
<proteinExistence type="predicted"/>
<evidence type="ECO:0000313" key="1">
    <source>
        <dbReference type="EMBL" id="CAL1238973.1"/>
    </source>
</evidence>
<protein>
    <submittedName>
        <fullName evidence="1">Uncharacterized protein</fullName>
    </submittedName>
</protein>
<dbReference type="Proteomes" id="UP001497493">
    <property type="component" value="Chromosome"/>
</dbReference>